<dbReference type="OrthoDB" id="5329005at2"/>
<keyword evidence="2" id="KW-1003">Cell membrane</keyword>
<sequence length="163" mass="16821">MQATTAIYTGIFLAVAVVLILAAIEDIKTRQIANRLSLILVGLFGVTVAADLLTGADVMAAIVWPAVVGSSVFLVGLALFATGVMGGGDVKLLSAVALFAGPDLGLSFVLYVAVIGGFVAIALLAWSRWRKDQSEQSAKVPYGVAISAGGLWVCFHQISALSI</sequence>
<dbReference type="PANTHER" id="PTHR36506">
    <property type="entry name" value="PREFLAGELLIN PEPTIDASE"/>
    <property type="match status" value="1"/>
</dbReference>
<dbReference type="Pfam" id="PF01478">
    <property type="entry name" value="Peptidase_A24"/>
    <property type="match status" value="1"/>
</dbReference>
<organism evidence="8 9">
    <name type="scientific">Kordiimonas lacus</name>
    <dbReference type="NCBI Taxonomy" id="637679"/>
    <lineage>
        <taxon>Bacteria</taxon>
        <taxon>Pseudomonadati</taxon>
        <taxon>Pseudomonadota</taxon>
        <taxon>Alphaproteobacteria</taxon>
        <taxon>Kordiimonadales</taxon>
        <taxon>Kordiimonadaceae</taxon>
        <taxon>Kordiimonas</taxon>
    </lineage>
</organism>
<evidence type="ECO:0000256" key="1">
    <source>
        <dbReference type="ARBA" id="ARBA00004651"/>
    </source>
</evidence>
<dbReference type="Proteomes" id="UP000183685">
    <property type="component" value="Unassembled WGS sequence"/>
</dbReference>
<dbReference type="AlphaFoldDB" id="A0A1G6Y889"/>
<dbReference type="Gene3D" id="1.20.120.1220">
    <property type="match status" value="1"/>
</dbReference>
<feature type="transmembrane region" description="Helical" evidence="6">
    <location>
        <begin position="108"/>
        <end position="129"/>
    </location>
</feature>
<evidence type="ECO:0000259" key="7">
    <source>
        <dbReference type="Pfam" id="PF01478"/>
    </source>
</evidence>
<dbReference type="EMBL" id="FNAK01000003">
    <property type="protein sequence ID" value="SDD85785.1"/>
    <property type="molecule type" value="Genomic_DNA"/>
</dbReference>
<evidence type="ECO:0000313" key="9">
    <source>
        <dbReference type="Proteomes" id="UP000183685"/>
    </source>
</evidence>
<gene>
    <name evidence="8" type="ORF">SAMN04488071_1498</name>
</gene>
<evidence type="ECO:0000256" key="4">
    <source>
        <dbReference type="ARBA" id="ARBA00022989"/>
    </source>
</evidence>
<keyword evidence="9" id="KW-1185">Reference proteome</keyword>
<dbReference type="InterPro" id="IPR000045">
    <property type="entry name" value="Prepilin_IV_endopep_pep"/>
</dbReference>
<protein>
    <submittedName>
        <fullName evidence="8">Prepilin peptidase CpaA</fullName>
    </submittedName>
</protein>
<proteinExistence type="predicted"/>
<feature type="transmembrane region" description="Helical" evidence="6">
    <location>
        <begin position="6"/>
        <end position="24"/>
    </location>
</feature>
<dbReference type="GO" id="GO:0005886">
    <property type="term" value="C:plasma membrane"/>
    <property type="evidence" value="ECO:0007669"/>
    <property type="project" value="UniProtKB-SubCell"/>
</dbReference>
<reference evidence="8 9" key="1">
    <citation type="submission" date="2016-10" db="EMBL/GenBank/DDBJ databases">
        <authorList>
            <person name="de Groot N.N."/>
        </authorList>
    </citation>
    <scope>NUCLEOTIDE SEQUENCE [LARGE SCALE GENOMIC DNA]</scope>
    <source>
        <strain evidence="8 9">CGMCC 1.9109</strain>
    </source>
</reference>
<feature type="transmembrane region" description="Helical" evidence="6">
    <location>
        <begin position="62"/>
        <end position="87"/>
    </location>
</feature>
<feature type="transmembrane region" description="Helical" evidence="6">
    <location>
        <begin position="141"/>
        <end position="161"/>
    </location>
</feature>
<accession>A0A1G6Y889</accession>
<dbReference type="RefSeq" id="WP_068302220.1">
    <property type="nucleotide sequence ID" value="NZ_FNAK01000003.1"/>
</dbReference>
<dbReference type="PANTHER" id="PTHR36506:SF1">
    <property type="entry name" value="PREFLAGELLIN PEPTIDASE"/>
    <property type="match status" value="1"/>
</dbReference>
<feature type="domain" description="Prepilin type IV endopeptidase peptidase" evidence="7">
    <location>
        <begin position="14"/>
        <end position="121"/>
    </location>
</feature>
<comment type="subcellular location">
    <subcellularLocation>
        <location evidence="1">Cell membrane</location>
        <topology evidence="1">Multi-pass membrane protein</topology>
    </subcellularLocation>
</comment>
<dbReference type="STRING" id="637679.GCA_001550055_01179"/>
<keyword evidence="3 6" id="KW-0812">Transmembrane</keyword>
<dbReference type="GO" id="GO:0004190">
    <property type="term" value="F:aspartic-type endopeptidase activity"/>
    <property type="evidence" value="ECO:0007669"/>
    <property type="project" value="InterPro"/>
</dbReference>
<evidence type="ECO:0000256" key="3">
    <source>
        <dbReference type="ARBA" id="ARBA00022692"/>
    </source>
</evidence>
<keyword evidence="4 6" id="KW-1133">Transmembrane helix</keyword>
<evidence type="ECO:0000256" key="2">
    <source>
        <dbReference type="ARBA" id="ARBA00022475"/>
    </source>
</evidence>
<evidence type="ECO:0000313" key="8">
    <source>
        <dbReference type="EMBL" id="SDD85785.1"/>
    </source>
</evidence>
<dbReference type="InterPro" id="IPR052218">
    <property type="entry name" value="Preflagellin_Peptidase"/>
</dbReference>
<name>A0A1G6Y889_9PROT</name>
<feature type="transmembrane region" description="Helical" evidence="6">
    <location>
        <begin position="36"/>
        <end position="56"/>
    </location>
</feature>
<evidence type="ECO:0000256" key="6">
    <source>
        <dbReference type="SAM" id="Phobius"/>
    </source>
</evidence>
<keyword evidence="5 6" id="KW-0472">Membrane</keyword>
<evidence type="ECO:0000256" key="5">
    <source>
        <dbReference type="ARBA" id="ARBA00023136"/>
    </source>
</evidence>